<dbReference type="HOGENOM" id="CLU_011543_3_2_0"/>
<dbReference type="NCBIfam" id="TIGR03960">
    <property type="entry name" value="rSAM_fuse_unch"/>
    <property type="match status" value="1"/>
</dbReference>
<dbReference type="InterPro" id="IPR023862">
    <property type="entry name" value="CHP03960_rSAM"/>
</dbReference>
<dbReference type="RefSeq" id="WP_015868716.1">
    <property type="nucleotide sequence ID" value="NC_012785.1"/>
</dbReference>
<evidence type="ECO:0000313" key="2">
    <source>
        <dbReference type="EMBL" id="ACR80069.1"/>
    </source>
</evidence>
<dbReference type="SMART" id="SM00729">
    <property type="entry name" value="Elp3"/>
    <property type="match status" value="1"/>
</dbReference>
<dbReference type="Proteomes" id="UP000002382">
    <property type="component" value="Chromosome"/>
</dbReference>
<reference evidence="2 3" key="1">
    <citation type="submission" date="2009-06" db="EMBL/GenBank/DDBJ databases">
        <title>Complete sequence of Thermotogales bacterium TBF 19.5.1.</title>
        <authorList>
            <consortium name="US DOE Joint Genome Institute"/>
            <person name="Lucas S."/>
            <person name="Copeland A."/>
            <person name="Lapidus A."/>
            <person name="Glavina del Rio T."/>
            <person name="Tice H."/>
            <person name="Bruce D."/>
            <person name="Goodwin L."/>
            <person name="Pitluck S."/>
            <person name="Chertkov O."/>
            <person name="Brettin T."/>
            <person name="Detter J.C."/>
            <person name="Han C."/>
            <person name="Schmutz J."/>
            <person name="Larimer F."/>
            <person name="Land M."/>
            <person name="Hauser L."/>
            <person name="Kyrpides N."/>
            <person name="Ovchinnikova G."/>
            <person name="Noll K."/>
        </authorList>
    </citation>
    <scope>NUCLEOTIDE SEQUENCE [LARGE SCALE GENOMIC DNA]</scope>
    <source>
        <strain evidence="3">ATCC BAA-1733 / DSM 21960 / TBF 19.5.1</strain>
    </source>
</reference>
<dbReference type="PANTHER" id="PTHR42731">
    <property type="entry name" value="SLL1084 PROTEIN"/>
    <property type="match status" value="1"/>
</dbReference>
<protein>
    <submittedName>
        <fullName evidence="2">Radical SAM domain protein</fullName>
    </submittedName>
</protein>
<dbReference type="GO" id="GO:0051536">
    <property type="term" value="F:iron-sulfur cluster binding"/>
    <property type="evidence" value="ECO:0007669"/>
    <property type="project" value="InterPro"/>
</dbReference>
<dbReference type="AlphaFoldDB" id="C5CDQ7"/>
<sequence length="590" mass="67322">MDIYRWLVSSGVLSTVKKPSRYIGKELNIVKKDPRNKLRFLLAFPDAYEIGMSHLGLKLLYKYLNEDPEIYAERTYLPWKDMMAKMKENNVPLYSLETYTPAKEFHIFGITLQYELSFTNVIALLDLAEISIWQKDRTTEPLVIGGGPCTANPEPIADFFDAFVIGDGESITLQLARIVKENLDLLKKGKRRELLEMLKELPGMYVPSLNDGKVVKAVISDINDYRIDTKPVVPFMGVVHDRAVVEVMRGCDRGCRFCQAGMFYRPVRERNHKAILEDIKELIDNTGYEELSFLSLSTMDYTAIQELTNSILPYLGERKVALSLPSTRVDSFGIEIASKIASVRKTGLTFAPEAGTQRLRDVINKNISEEDLMNSVNSAIKHGWRRLKLYFMIGLPTETEEDINGIVELARKAKKAGLKDVTVSVSIFVPKPHTPFQFAKQIDPTEARKKMKILRAIKKFGKLQVHDPGKSYVEGVLSRGDRKVAKAIYRAYTLGALFDEWGEEFSFSRWLKAFEESGIKPEEYTRERSISEPLPWDHVSLGIRKEFLIQEYKKALRGETTPDCRWDICSLCGVCPDLKVANRLIRILKH</sequence>
<name>C5CDQ7_KOSOT</name>
<evidence type="ECO:0000313" key="3">
    <source>
        <dbReference type="Proteomes" id="UP000002382"/>
    </source>
</evidence>
<dbReference type="InterPro" id="IPR045784">
    <property type="entry name" value="Radical_SAM_N2"/>
</dbReference>
<dbReference type="InterPro" id="IPR058240">
    <property type="entry name" value="rSAM_sf"/>
</dbReference>
<proteinExistence type="predicted"/>
<dbReference type="Pfam" id="PF04055">
    <property type="entry name" value="Radical_SAM"/>
    <property type="match status" value="1"/>
</dbReference>
<dbReference type="KEGG" id="kol:Kole_1376"/>
<gene>
    <name evidence="2" type="ordered locus">Kole_1376</name>
</gene>
<keyword evidence="3" id="KW-1185">Reference proteome</keyword>
<dbReference type="InterPro" id="IPR007197">
    <property type="entry name" value="rSAM"/>
</dbReference>
<dbReference type="InterPro" id="IPR006638">
    <property type="entry name" value="Elp3/MiaA/NifB-like_rSAM"/>
</dbReference>
<dbReference type="InterPro" id="IPR023404">
    <property type="entry name" value="rSAM_horseshoe"/>
</dbReference>
<dbReference type="PROSITE" id="PS51918">
    <property type="entry name" value="RADICAL_SAM"/>
    <property type="match status" value="1"/>
</dbReference>
<dbReference type="SFLD" id="SFLDS00029">
    <property type="entry name" value="Radical_SAM"/>
    <property type="match status" value="1"/>
</dbReference>
<dbReference type="PANTHER" id="PTHR42731:SF1">
    <property type="entry name" value="RADICAL SAM DOMAIN PROTEIN"/>
    <property type="match status" value="1"/>
</dbReference>
<dbReference type="EMBL" id="CP001634">
    <property type="protein sequence ID" value="ACR80069.1"/>
    <property type="molecule type" value="Genomic_DNA"/>
</dbReference>
<evidence type="ECO:0000259" key="1">
    <source>
        <dbReference type="PROSITE" id="PS51918"/>
    </source>
</evidence>
<dbReference type="GO" id="GO:0003824">
    <property type="term" value="F:catalytic activity"/>
    <property type="evidence" value="ECO:0007669"/>
    <property type="project" value="InterPro"/>
</dbReference>
<accession>C5CDQ7</accession>
<reference evidence="2 3" key="2">
    <citation type="journal article" date="2011" name="J. Bacteriol.">
        <title>Genome Sequence of Kosmotoga olearia Strain TBF 19.5.1, a Thermophilic Bacterium with a Wide Growth Temperature Range, Isolated from the Troll B Oil Platform in the North Sea.</title>
        <authorList>
            <person name="Swithers K.S."/>
            <person name="Dipippo J.L."/>
            <person name="Bruce D.C."/>
            <person name="Detter C."/>
            <person name="Tapia R."/>
            <person name="Han S."/>
            <person name="Goodwin L.A."/>
            <person name="Han J."/>
            <person name="Woyke T."/>
            <person name="Pitluck S."/>
            <person name="Pennacchio L."/>
            <person name="Nolan M."/>
            <person name="Mikhailova N."/>
            <person name="Land M.L."/>
            <person name="Nesbo C.L."/>
            <person name="Gogarten J.P."/>
            <person name="Noll K.M."/>
        </authorList>
    </citation>
    <scope>NUCLEOTIDE SEQUENCE [LARGE SCALE GENOMIC DNA]</scope>
    <source>
        <strain evidence="3">ATCC BAA-1733 / DSM 21960 / TBF 19.5.1</strain>
    </source>
</reference>
<feature type="domain" description="Radical SAM core" evidence="1">
    <location>
        <begin position="237"/>
        <end position="467"/>
    </location>
</feature>
<organism evidence="2 3">
    <name type="scientific">Kosmotoga olearia (strain ATCC BAA-1733 / DSM 21960 / TBF 19.5.1)</name>
    <dbReference type="NCBI Taxonomy" id="521045"/>
    <lineage>
        <taxon>Bacteria</taxon>
        <taxon>Thermotogati</taxon>
        <taxon>Thermotogota</taxon>
        <taxon>Thermotogae</taxon>
        <taxon>Kosmotogales</taxon>
        <taxon>Kosmotogaceae</taxon>
        <taxon>Kosmotoga</taxon>
    </lineage>
</organism>
<dbReference type="CDD" id="cd01335">
    <property type="entry name" value="Radical_SAM"/>
    <property type="match status" value="1"/>
</dbReference>
<dbReference type="OrthoDB" id="9806827at2"/>
<dbReference type="Pfam" id="PF19864">
    <property type="entry name" value="Radical_SAM_N2"/>
    <property type="match status" value="1"/>
</dbReference>
<dbReference type="Gene3D" id="3.80.30.20">
    <property type="entry name" value="tm_1862 like domain"/>
    <property type="match status" value="1"/>
</dbReference>
<dbReference type="eggNOG" id="COG1032">
    <property type="taxonomic scope" value="Bacteria"/>
</dbReference>
<dbReference type="SUPFAM" id="SSF102114">
    <property type="entry name" value="Radical SAM enzymes"/>
    <property type="match status" value="1"/>
</dbReference>
<dbReference type="SFLD" id="SFLDG01082">
    <property type="entry name" value="B12-binding_domain_containing"/>
    <property type="match status" value="1"/>
</dbReference>